<dbReference type="Gene3D" id="1.20.1270.180">
    <property type="match status" value="1"/>
</dbReference>
<dbReference type="OrthoDB" id="7340239at2"/>
<name>A0A521FSW8_9SPHI</name>
<dbReference type="Proteomes" id="UP000320300">
    <property type="component" value="Unassembled WGS sequence"/>
</dbReference>
<organism evidence="2 3">
    <name type="scientific">Pedobacter westerhofensis</name>
    <dbReference type="NCBI Taxonomy" id="425512"/>
    <lineage>
        <taxon>Bacteria</taxon>
        <taxon>Pseudomonadati</taxon>
        <taxon>Bacteroidota</taxon>
        <taxon>Sphingobacteriia</taxon>
        <taxon>Sphingobacteriales</taxon>
        <taxon>Sphingobacteriaceae</taxon>
        <taxon>Pedobacter</taxon>
    </lineage>
</organism>
<dbReference type="EMBL" id="FXTN01000021">
    <property type="protein sequence ID" value="SMO99259.1"/>
    <property type="molecule type" value="Genomic_DNA"/>
</dbReference>
<dbReference type="InterPro" id="IPR009739">
    <property type="entry name" value="LprI-like_N"/>
</dbReference>
<reference evidence="2 3" key="1">
    <citation type="submission" date="2017-05" db="EMBL/GenBank/DDBJ databases">
        <authorList>
            <person name="Varghese N."/>
            <person name="Submissions S."/>
        </authorList>
    </citation>
    <scope>NUCLEOTIDE SEQUENCE [LARGE SCALE GENOMIC DNA]</scope>
    <source>
        <strain evidence="2 3">DSM 19036</strain>
    </source>
</reference>
<protein>
    <recommendedName>
        <fullName evidence="1">Lysozyme inhibitor LprI-like N-terminal domain-containing protein</fullName>
    </recommendedName>
</protein>
<evidence type="ECO:0000313" key="3">
    <source>
        <dbReference type="Proteomes" id="UP000320300"/>
    </source>
</evidence>
<keyword evidence="3" id="KW-1185">Reference proteome</keyword>
<evidence type="ECO:0000259" key="1">
    <source>
        <dbReference type="Pfam" id="PF07007"/>
    </source>
</evidence>
<evidence type="ECO:0000313" key="2">
    <source>
        <dbReference type="EMBL" id="SMO99259.1"/>
    </source>
</evidence>
<sequence>MESHKNTLRGILTVIIIALSSYGTFAQSQTAANIQAGSSYEKADRELNLVYKQILIDYAKQPLFIKKFKIAQRLWVQLRNAELGAKFPETGSYGSAQPMCKSGYLEQLTRERTKFLRVWLTGIQEGDVCSGSVKTK</sequence>
<dbReference type="AlphaFoldDB" id="A0A521FSW8"/>
<dbReference type="RefSeq" id="WP_142531259.1">
    <property type="nucleotide sequence ID" value="NZ_CBCSJO010000020.1"/>
</dbReference>
<dbReference type="Pfam" id="PF07007">
    <property type="entry name" value="LprI"/>
    <property type="match status" value="1"/>
</dbReference>
<proteinExistence type="predicted"/>
<feature type="domain" description="Lysozyme inhibitor LprI-like N-terminal" evidence="1">
    <location>
        <begin position="27"/>
        <end position="116"/>
    </location>
</feature>
<accession>A0A521FSW8</accession>
<gene>
    <name evidence="2" type="ORF">SAMN06265348_12127</name>
</gene>